<proteinExistence type="predicted"/>
<evidence type="ECO:0000313" key="3">
    <source>
        <dbReference type="Proteomes" id="UP000054560"/>
    </source>
</evidence>
<organism evidence="2 3">
    <name type="scientific">Sphaeroforma arctica JP610</name>
    <dbReference type="NCBI Taxonomy" id="667725"/>
    <lineage>
        <taxon>Eukaryota</taxon>
        <taxon>Ichthyosporea</taxon>
        <taxon>Ichthyophonida</taxon>
        <taxon>Sphaeroforma</taxon>
    </lineage>
</organism>
<evidence type="ECO:0000313" key="2">
    <source>
        <dbReference type="EMBL" id="KNC72775.1"/>
    </source>
</evidence>
<feature type="region of interest" description="Disordered" evidence="1">
    <location>
        <begin position="64"/>
        <end position="100"/>
    </location>
</feature>
<reference evidence="2 3" key="1">
    <citation type="submission" date="2011-02" db="EMBL/GenBank/DDBJ databases">
        <title>The Genome Sequence of Sphaeroforma arctica JP610.</title>
        <authorList>
            <consortium name="The Broad Institute Genome Sequencing Platform"/>
            <person name="Russ C."/>
            <person name="Cuomo C."/>
            <person name="Young S.K."/>
            <person name="Zeng Q."/>
            <person name="Gargeya S."/>
            <person name="Alvarado L."/>
            <person name="Berlin A."/>
            <person name="Chapman S.B."/>
            <person name="Chen Z."/>
            <person name="Freedman E."/>
            <person name="Gellesch M."/>
            <person name="Goldberg J."/>
            <person name="Griggs A."/>
            <person name="Gujja S."/>
            <person name="Heilman E."/>
            <person name="Heiman D."/>
            <person name="Howarth C."/>
            <person name="Mehta T."/>
            <person name="Neiman D."/>
            <person name="Pearson M."/>
            <person name="Roberts A."/>
            <person name="Saif S."/>
            <person name="Shea T."/>
            <person name="Shenoy N."/>
            <person name="Sisk P."/>
            <person name="Stolte C."/>
            <person name="Sykes S."/>
            <person name="White J."/>
            <person name="Yandava C."/>
            <person name="Burger G."/>
            <person name="Gray M.W."/>
            <person name="Holland P.W.H."/>
            <person name="King N."/>
            <person name="Lang F.B.F."/>
            <person name="Roger A.J."/>
            <person name="Ruiz-Trillo I."/>
            <person name="Haas B."/>
            <person name="Nusbaum C."/>
            <person name="Birren B."/>
        </authorList>
    </citation>
    <scope>NUCLEOTIDE SEQUENCE [LARGE SCALE GENOMIC DNA]</scope>
    <source>
        <strain evidence="2 3">JP610</strain>
    </source>
</reference>
<feature type="non-terminal residue" evidence="2">
    <location>
        <position position="100"/>
    </location>
</feature>
<dbReference type="AlphaFoldDB" id="A0A0L0F7S9"/>
<feature type="compositionally biased region" description="Polar residues" evidence="1">
    <location>
        <begin position="70"/>
        <end position="83"/>
    </location>
</feature>
<accession>A0A0L0F7S9</accession>
<sequence>MFRACSTPLILARSIYPLAPSLHSKVDSIQYYAHQVQNFNDKVRAEQTSIKQVYALYGYDLPDDEDPTIDTGSHSQSLTQPIQPDTAGRDESELARMRRK</sequence>
<protein>
    <submittedName>
        <fullName evidence="2">Uncharacterized protein</fullName>
    </submittedName>
</protein>
<gene>
    <name evidence="2" type="ORF">SARC_14665</name>
</gene>
<name>A0A0L0F7S9_9EUKA</name>
<feature type="compositionally biased region" description="Basic and acidic residues" evidence="1">
    <location>
        <begin position="87"/>
        <end position="100"/>
    </location>
</feature>
<dbReference type="GeneID" id="25915169"/>
<dbReference type="RefSeq" id="XP_014146677.1">
    <property type="nucleotide sequence ID" value="XM_014291202.1"/>
</dbReference>
<keyword evidence="3" id="KW-1185">Reference proteome</keyword>
<dbReference type="EMBL" id="KQ246526">
    <property type="protein sequence ID" value="KNC72775.1"/>
    <property type="molecule type" value="Genomic_DNA"/>
</dbReference>
<dbReference type="Proteomes" id="UP000054560">
    <property type="component" value="Unassembled WGS sequence"/>
</dbReference>
<evidence type="ECO:0000256" key="1">
    <source>
        <dbReference type="SAM" id="MobiDB-lite"/>
    </source>
</evidence>